<feature type="signal peptide" evidence="2">
    <location>
        <begin position="1"/>
        <end position="20"/>
    </location>
</feature>
<keyword evidence="2" id="KW-0732">Signal</keyword>
<reference evidence="4 5" key="1">
    <citation type="submission" date="2018-06" db="EMBL/GenBank/DDBJ databases">
        <authorList>
            <consortium name="Pathogen Informatics"/>
            <person name="Doyle S."/>
        </authorList>
    </citation>
    <scope>NUCLEOTIDE SEQUENCE [LARGE SCALE GENOMIC DNA]</scope>
    <source>
        <strain evidence="4 5">NCTC10661</strain>
    </source>
</reference>
<reference evidence="3" key="2">
    <citation type="submission" date="2020-12" db="EMBL/GenBank/DDBJ databases">
        <title>Burkholderia cepacia complex in Mexico.</title>
        <authorList>
            <person name="Estrada P."/>
        </authorList>
    </citation>
    <scope>NUCLEOTIDE SEQUENCE</scope>
    <source>
        <strain evidence="3">871</strain>
    </source>
</reference>
<dbReference type="EMBL" id="UARD01000006">
    <property type="protein sequence ID" value="SPV16789.1"/>
    <property type="molecule type" value="Genomic_DNA"/>
</dbReference>
<dbReference type="PROSITE" id="PS51257">
    <property type="entry name" value="PROKAR_LIPOPROTEIN"/>
    <property type="match status" value="1"/>
</dbReference>
<feature type="chain" id="PRO_5041069913" description="Lipoprotein" evidence="2">
    <location>
        <begin position="21"/>
        <end position="54"/>
    </location>
</feature>
<evidence type="ECO:0008006" key="7">
    <source>
        <dbReference type="Google" id="ProtNLM"/>
    </source>
</evidence>
<proteinExistence type="predicted"/>
<evidence type="ECO:0000313" key="6">
    <source>
        <dbReference type="Proteomes" id="UP000645612"/>
    </source>
</evidence>
<evidence type="ECO:0000313" key="5">
    <source>
        <dbReference type="Proteomes" id="UP000250416"/>
    </source>
</evidence>
<dbReference type="Proteomes" id="UP000250416">
    <property type="component" value="Unassembled WGS sequence"/>
</dbReference>
<evidence type="ECO:0000313" key="3">
    <source>
        <dbReference type="EMBL" id="MBH9697120.1"/>
    </source>
</evidence>
<evidence type="ECO:0000256" key="2">
    <source>
        <dbReference type="SAM" id="SignalP"/>
    </source>
</evidence>
<dbReference type="RefSeq" id="WP_165580347.1">
    <property type="nucleotide sequence ID" value="NZ_CADDZZ010000008.1"/>
</dbReference>
<protein>
    <recommendedName>
        <fullName evidence="7">Lipoprotein</fullName>
    </recommendedName>
</protein>
<organism evidence="3 6">
    <name type="scientific">Burkholderia cepacia</name>
    <name type="common">Pseudomonas cepacia</name>
    <dbReference type="NCBI Taxonomy" id="292"/>
    <lineage>
        <taxon>Bacteria</taxon>
        <taxon>Pseudomonadati</taxon>
        <taxon>Pseudomonadota</taxon>
        <taxon>Betaproteobacteria</taxon>
        <taxon>Burkholderiales</taxon>
        <taxon>Burkholderiaceae</taxon>
        <taxon>Burkholderia</taxon>
        <taxon>Burkholderia cepacia complex</taxon>
    </lineage>
</organism>
<dbReference type="AlphaFoldDB" id="A0A2X1GK95"/>
<gene>
    <name evidence="3" type="ORF">JAO13_11800</name>
    <name evidence="4" type="ORF">NCTC10661_01645</name>
</gene>
<dbReference type="Proteomes" id="UP000645612">
    <property type="component" value="Unassembled WGS sequence"/>
</dbReference>
<comment type="caution">
    <text evidence="3">The sequence shown here is derived from an EMBL/GenBank/DDBJ whole genome shotgun (WGS) entry which is preliminary data.</text>
</comment>
<sequence>MRSATLAAALIAALVLVLSAGCTSGGGAPQGPGMSRYGGSGAGGAGGGGGGSGY</sequence>
<feature type="region of interest" description="Disordered" evidence="1">
    <location>
        <begin position="33"/>
        <end position="54"/>
    </location>
</feature>
<evidence type="ECO:0000256" key="1">
    <source>
        <dbReference type="SAM" id="MobiDB-lite"/>
    </source>
</evidence>
<name>A0A2X1GK95_BURCE</name>
<accession>A0A2X1GK95</accession>
<evidence type="ECO:0000313" key="4">
    <source>
        <dbReference type="EMBL" id="SPV16789.1"/>
    </source>
</evidence>
<dbReference type="EMBL" id="JAEDXG010000009">
    <property type="protein sequence ID" value="MBH9697120.1"/>
    <property type="molecule type" value="Genomic_DNA"/>
</dbReference>
<dbReference type="GeneID" id="59733147"/>